<organism evidence="1 2">
    <name type="scientific">Mucilaginibacter robiniae</name>
    <dbReference type="NCBI Taxonomy" id="2728022"/>
    <lineage>
        <taxon>Bacteria</taxon>
        <taxon>Pseudomonadati</taxon>
        <taxon>Bacteroidota</taxon>
        <taxon>Sphingobacteriia</taxon>
        <taxon>Sphingobacteriales</taxon>
        <taxon>Sphingobacteriaceae</taxon>
        <taxon>Mucilaginibacter</taxon>
    </lineage>
</organism>
<dbReference type="KEGG" id="mrob:HH214_08215"/>
<reference evidence="1 2" key="1">
    <citation type="submission" date="2020-04" db="EMBL/GenBank/DDBJ databases">
        <title>Genome sequencing of novel species.</title>
        <authorList>
            <person name="Heo J."/>
            <person name="Kim S.-J."/>
            <person name="Kim J.-S."/>
            <person name="Hong S.-B."/>
            <person name="Kwon S.-W."/>
        </authorList>
    </citation>
    <scope>NUCLEOTIDE SEQUENCE [LARGE SCALE GENOMIC DNA]</scope>
    <source>
        <strain evidence="1 2">F39-2</strain>
    </source>
</reference>
<dbReference type="InterPro" id="IPR024524">
    <property type="entry name" value="DUF3800"/>
</dbReference>
<dbReference type="Pfam" id="PF12686">
    <property type="entry name" value="DUF3800"/>
    <property type="match status" value="1"/>
</dbReference>
<dbReference type="AlphaFoldDB" id="A0A7L5E0P9"/>
<sequence>MAKEYFLYCDESVENGQYYSDFYGGALVESTFYDQIVRNLEDKKIELNLLKEVKWNKVTDNYLEKYKALIDMYFEFIKDGKLKIRIMFRQSAYEAINLTEQQKDNGFFLLYYQFIKHAFGFMNIPEAESKEMKHLRIFFDELPDNKLRCEEFKSKIYGIQSLNQFIRAKILIRREDIVDVDSSKHVILQGMDIILGSMAFRLNNMHKIKPAGSRTRGKRTIAKEKLYKHILAHIRDLIHNFNIGVSTGGIYESRWTDAYRHWNFVPKSHRIDETKFK</sequence>
<protein>
    <submittedName>
        <fullName evidence="1">DUF3800 domain-containing protein</fullName>
    </submittedName>
</protein>
<gene>
    <name evidence="1" type="ORF">HH214_08215</name>
</gene>
<proteinExistence type="predicted"/>
<dbReference type="RefSeq" id="WP_169606865.1">
    <property type="nucleotide sequence ID" value="NZ_CP051682.1"/>
</dbReference>
<evidence type="ECO:0000313" key="2">
    <source>
        <dbReference type="Proteomes" id="UP000503278"/>
    </source>
</evidence>
<accession>A0A7L5E0P9</accession>
<evidence type="ECO:0000313" key="1">
    <source>
        <dbReference type="EMBL" id="QJD95859.1"/>
    </source>
</evidence>
<dbReference type="EMBL" id="CP051682">
    <property type="protein sequence ID" value="QJD95859.1"/>
    <property type="molecule type" value="Genomic_DNA"/>
</dbReference>
<dbReference type="Proteomes" id="UP000503278">
    <property type="component" value="Chromosome"/>
</dbReference>
<name>A0A7L5E0P9_9SPHI</name>
<keyword evidence="2" id="KW-1185">Reference proteome</keyword>